<feature type="compositionally biased region" description="Gly residues" evidence="1">
    <location>
        <begin position="15"/>
        <end position="24"/>
    </location>
</feature>
<dbReference type="Proteomes" id="UP000747399">
    <property type="component" value="Unassembled WGS sequence"/>
</dbReference>
<gene>
    <name evidence="2" type="ORF">Vafri_17966</name>
</gene>
<sequence>MDIGILFTNRRTGNNGRGGGGGDGRGGRFSNRRDNNTVTTVTTFITVAAITAVTVIPVATANLTDDWGDAATVRNSIHQLVQVAFTYRAVQYGVVDRVRTDGE</sequence>
<comment type="caution">
    <text evidence="2">The sequence shown here is derived from an EMBL/GenBank/DDBJ whole genome shotgun (WGS) entry which is preliminary data.</text>
</comment>
<reference evidence="2" key="1">
    <citation type="journal article" date="2021" name="Proc. Natl. Acad. Sci. U.S.A.">
        <title>Three genomes in the algal genus Volvox reveal the fate of a haploid sex-determining region after a transition to homothallism.</title>
        <authorList>
            <person name="Yamamoto K."/>
            <person name="Hamaji T."/>
            <person name="Kawai-Toyooka H."/>
            <person name="Matsuzaki R."/>
            <person name="Takahashi F."/>
            <person name="Nishimura Y."/>
            <person name="Kawachi M."/>
            <person name="Noguchi H."/>
            <person name="Minakuchi Y."/>
            <person name="Umen J.G."/>
            <person name="Toyoda A."/>
            <person name="Nozaki H."/>
        </authorList>
    </citation>
    <scope>NUCLEOTIDE SEQUENCE</scope>
    <source>
        <strain evidence="2">NIES-3780</strain>
    </source>
</reference>
<evidence type="ECO:0000313" key="2">
    <source>
        <dbReference type="EMBL" id="GIL63991.1"/>
    </source>
</evidence>
<accession>A0A8J4F874</accession>
<feature type="region of interest" description="Disordered" evidence="1">
    <location>
        <begin position="11"/>
        <end position="34"/>
    </location>
</feature>
<dbReference type="AlphaFoldDB" id="A0A8J4F874"/>
<keyword evidence="3" id="KW-1185">Reference proteome</keyword>
<organism evidence="2 3">
    <name type="scientific">Volvox africanus</name>
    <dbReference type="NCBI Taxonomy" id="51714"/>
    <lineage>
        <taxon>Eukaryota</taxon>
        <taxon>Viridiplantae</taxon>
        <taxon>Chlorophyta</taxon>
        <taxon>core chlorophytes</taxon>
        <taxon>Chlorophyceae</taxon>
        <taxon>CS clade</taxon>
        <taxon>Chlamydomonadales</taxon>
        <taxon>Volvocaceae</taxon>
        <taxon>Volvox</taxon>
    </lineage>
</organism>
<proteinExistence type="predicted"/>
<evidence type="ECO:0000313" key="3">
    <source>
        <dbReference type="Proteomes" id="UP000747399"/>
    </source>
</evidence>
<evidence type="ECO:0000256" key="1">
    <source>
        <dbReference type="SAM" id="MobiDB-lite"/>
    </source>
</evidence>
<protein>
    <submittedName>
        <fullName evidence="2">Uncharacterized protein</fullName>
    </submittedName>
</protein>
<dbReference type="EMBL" id="BNCO01000062">
    <property type="protein sequence ID" value="GIL63991.1"/>
    <property type="molecule type" value="Genomic_DNA"/>
</dbReference>
<name>A0A8J4F874_9CHLO</name>